<evidence type="ECO:0000313" key="9">
    <source>
        <dbReference type="Proteomes" id="UP000004892"/>
    </source>
</evidence>
<keyword evidence="6" id="KW-0560">Oxidoreductase</keyword>
<dbReference type="AlphaFoldDB" id="H1DD38"/>
<reference evidence="8 9" key="1">
    <citation type="submission" date="2012-01" db="EMBL/GenBank/DDBJ databases">
        <title>The Genome Sequence of Odoribacter laneus YIT 12061.</title>
        <authorList>
            <consortium name="The Broad Institute Genome Sequencing Platform"/>
            <person name="Earl A."/>
            <person name="Ward D."/>
            <person name="Feldgarden M."/>
            <person name="Gevers D."/>
            <person name="Morotomi M."/>
            <person name="Young S.K."/>
            <person name="Zeng Q."/>
            <person name="Gargeya S."/>
            <person name="Fitzgerald M."/>
            <person name="Haas B."/>
            <person name="Abouelleil A."/>
            <person name="Alvarado L."/>
            <person name="Arachchi H.M."/>
            <person name="Berlin A."/>
            <person name="Chapman S.B."/>
            <person name="Gearin G."/>
            <person name="Goldberg J."/>
            <person name="Griggs A."/>
            <person name="Gujja S."/>
            <person name="Hansen M."/>
            <person name="Heiman D."/>
            <person name="Howarth C."/>
            <person name="Larimer J."/>
            <person name="Lui A."/>
            <person name="MacDonald P.J.P."/>
            <person name="McCowen C."/>
            <person name="Montmayeur A."/>
            <person name="Murphy C."/>
            <person name="Neiman D."/>
            <person name="Pearson M."/>
            <person name="Priest M."/>
            <person name="Roberts A."/>
            <person name="Saif S."/>
            <person name="Shea T."/>
            <person name="Sisk P."/>
            <person name="Stolte C."/>
            <person name="Sykes S."/>
            <person name="Wortman J."/>
            <person name="Nusbaum C."/>
            <person name="Birren B."/>
        </authorList>
    </citation>
    <scope>NUCLEOTIDE SEQUENCE [LARGE SCALE GENOMIC DNA]</scope>
    <source>
        <strain evidence="8 9">YIT 12061</strain>
    </source>
</reference>
<dbReference type="GO" id="GO:0019305">
    <property type="term" value="P:dTDP-rhamnose biosynthetic process"/>
    <property type="evidence" value="ECO:0007669"/>
    <property type="project" value="UniProtKB-UniPathway"/>
</dbReference>
<dbReference type="CDD" id="cd05254">
    <property type="entry name" value="dTDP_HR_like_SDR_e"/>
    <property type="match status" value="1"/>
</dbReference>
<protein>
    <recommendedName>
        <fullName evidence="4 6">dTDP-4-dehydrorhamnose reductase</fullName>
        <ecNumber evidence="3 6">1.1.1.133</ecNumber>
    </recommendedName>
</protein>
<evidence type="ECO:0000256" key="5">
    <source>
        <dbReference type="ARBA" id="ARBA00048200"/>
    </source>
</evidence>
<name>H1DD38_9BACT</name>
<dbReference type="Proteomes" id="UP000004892">
    <property type="component" value="Unassembled WGS sequence"/>
</dbReference>
<feature type="domain" description="RmlD-like substrate binding" evidence="7">
    <location>
        <begin position="5"/>
        <end position="285"/>
    </location>
</feature>
<sequence length="292" mass="33139">MVKRKILLFGSTGMAGHITYYYLKSTQKYNITNVVFRTKLTEDSIIVNVTDIEAVAKVVRSTHPDLIINCIGVLVKGSKEHPDNAILINAYFPHLLKKLSDEIGAKLIHISTDCVFSGKKGGYTEEDFRDADDIYGRSKALGEIINEKDLTIRTSIIGPELKINGEGLFHWFMDQSGNVNGYTKVIWGGVTTFELAKAIDVAIEKNIHGLVQLSNGIGISKYDLLCLFKDIWGKKDVNILPYDTYSVDKSIARSQRFIYSVPAYKKMLIEQREWMNQHKDLYSQLYSWDEKL</sequence>
<dbReference type="EMBL" id="ADMC01000001">
    <property type="protein sequence ID" value="EHP51014.1"/>
    <property type="molecule type" value="Genomic_DNA"/>
</dbReference>
<dbReference type="PANTHER" id="PTHR10491:SF4">
    <property type="entry name" value="METHIONINE ADENOSYLTRANSFERASE 2 SUBUNIT BETA"/>
    <property type="match status" value="1"/>
</dbReference>
<gene>
    <name evidence="8" type="ORF">HMPREF9449_00016</name>
</gene>
<proteinExistence type="inferred from homology"/>
<comment type="catalytic activity">
    <reaction evidence="5">
        <text>dTDP-beta-L-rhamnose + NADP(+) = dTDP-4-dehydro-beta-L-rhamnose + NADPH + H(+)</text>
        <dbReference type="Rhea" id="RHEA:21796"/>
        <dbReference type="ChEBI" id="CHEBI:15378"/>
        <dbReference type="ChEBI" id="CHEBI:57510"/>
        <dbReference type="ChEBI" id="CHEBI:57783"/>
        <dbReference type="ChEBI" id="CHEBI:58349"/>
        <dbReference type="ChEBI" id="CHEBI:62830"/>
        <dbReference type="EC" id="1.1.1.133"/>
    </reaction>
</comment>
<keyword evidence="6" id="KW-0521">NADP</keyword>
<dbReference type="Gene3D" id="3.40.50.720">
    <property type="entry name" value="NAD(P)-binding Rossmann-like Domain"/>
    <property type="match status" value="1"/>
</dbReference>
<dbReference type="HOGENOM" id="CLU_045518_2_2_10"/>
<dbReference type="PANTHER" id="PTHR10491">
    <property type="entry name" value="DTDP-4-DEHYDRORHAMNOSE REDUCTASE"/>
    <property type="match status" value="1"/>
</dbReference>
<dbReference type="InterPro" id="IPR036291">
    <property type="entry name" value="NAD(P)-bd_dom_sf"/>
</dbReference>
<evidence type="ECO:0000256" key="2">
    <source>
        <dbReference type="ARBA" id="ARBA00010944"/>
    </source>
</evidence>
<evidence type="ECO:0000259" key="7">
    <source>
        <dbReference type="Pfam" id="PF04321"/>
    </source>
</evidence>
<dbReference type="PATRIC" id="fig|742817.3.peg.14"/>
<dbReference type="eggNOG" id="COG1091">
    <property type="taxonomic scope" value="Bacteria"/>
</dbReference>
<keyword evidence="9" id="KW-1185">Reference proteome</keyword>
<evidence type="ECO:0000256" key="4">
    <source>
        <dbReference type="ARBA" id="ARBA00017099"/>
    </source>
</evidence>
<dbReference type="InterPro" id="IPR029903">
    <property type="entry name" value="RmlD-like-bd"/>
</dbReference>
<evidence type="ECO:0000313" key="8">
    <source>
        <dbReference type="EMBL" id="EHP51014.1"/>
    </source>
</evidence>
<dbReference type="GO" id="GO:0005829">
    <property type="term" value="C:cytosol"/>
    <property type="evidence" value="ECO:0007669"/>
    <property type="project" value="TreeGrafter"/>
</dbReference>
<accession>H1DD38</accession>
<dbReference type="UniPathway" id="UPA00124"/>
<dbReference type="EC" id="1.1.1.133" evidence="3 6"/>
<dbReference type="STRING" id="742817.HMPREF9449_00016"/>
<evidence type="ECO:0000256" key="6">
    <source>
        <dbReference type="RuleBase" id="RU364082"/>
    </source>
</evidence>
<organism evidence="8 9">
    <name type="scientific">Odoribacter laneus YIT 12061</name>
    <dbReference type="NCBI Taxonomy" id="742817"/>
    <lineage>
        <taxon>Bacteria</taxon>
        <taxon>Pseudomonadati</taxon>
        <taxon>Bacteroidota</taxon>
        <taxon>Bacteroidia</taxon>
        <taxon>Bacteroidales</taxon>
        <taxon>Odoribacteraceae</taxon>
        <taxon>Odoribacter</taxon>
    </lineage>
</organism>
<dbReference type="GeneID" id="98067696"/>
<dbReference type="Pfam" id="PF04321">
    <property type="entry name" value="RmlD_sub_bind"/>
    <property type="match status" value="1"/>
</dbReference>
<comment type="similarity">
    <text evidence="2 6">Belongs to the dTDP-4-dehydrorhamnose reductase family.</text>
</comment>
<comment type="function">
    <text evidence="6">Catalyzes the reduction of dTDP-6-deoxy-L-lyxo-4-hexulose to yield dTDP-L-rhamnose.</text>
</comment>
<evidence type="ECO:0000256" key="1">
    <source>
        <dbReference type="ARBA" id="ARBA00004781"/>
    </source>
</evidence>
<dbReference type="GO" id="GO:0008831">
    <property type="term" value="F:dTDP-4-dehydrorhamnose reductase activity"/>
    <property type="evidence" value="ECO:0007669"/>
    <property type="project" value="UniProtKB-EC"/>
</dbReference>
<evidence type="ECO:0000256" key="3">
    <source>
        <dbReference type="ARBA" id="ARBA00012929"/>
    </source>
</evidence>
<comment type="pathway">
    <text evidence="1 6">Carbohydrate biosynthesis; dTDP-L-rhamnose biosynthesis.</text>
</comment>
<dbReference type="RefSeq" id="WP_009135170.1">
    <property type="nucleotide sequence ID" value="NZ_JH594596.1"/>
</dbReference>
<dbReference type="InterPro" id="IPR005913">
    <property type="entry name" value="dTDP_dehydrorham_reduct"/>
</dbReference>
<dbReference type="SUPFAM" id="SSF51735">
    <property type="entry name" value="NAD(P)-binding Rossmann-fold domains"/>
    <property type="match status" value="1"/>
</dbReference>
<comment type="caution">
    <text evidence="8">The sequence shown here is derived from an EMBL/GenBank/DDBJ whole genome shotgun (WGS) entry which is preliminary data.</text>
</comment>